<comment type="catalytic activity">
    <reaction evidence="5">
        <text>a 5'-end (N(2),N(7)-dimethyl 5'-triphosphoguanosine)-ribonucleoside in snRNA + S-adenosyl-L-methionine = a 5'-end (N(2),N(2),N(7)-trimethyl 5'-triphosphoguanosine)-ribonucleoside in snRNA + S-adenosyl-L-homocysteine + H(+)</text>
        <dbReference type="Rhea" id="RHEA:78479"/>
        <dbReference type="Rhea" id="RHEA-COMP:19087"/>
        <dbReference type="Rhea" id="RHEA-COMP:19089"/>
        <dbReference type="ChEBI" id="CHEBI:15378"/>
        <dbReference type="ChEBI" id="CHEBI:57856"/>
        <dbReference type="ChEBI" id="CHEBI:59789"/>
        <dbReference type="ChEBI" id="CHEBI:167623"/>
        <dbReference type="ChEBI" id="CHEBI:172880"/>
    </reaction>
    <physiologicalReaction direction="left-to-right" evidence="5">
        <dbReference type="Rhea" id="RHEA:78480"/>
    </physiologicalReaction>
</comment>
<evidence type="ECO:0000256" key="5">
    <source>
        <dbReference type="ARBA" id="ARBA00048763"/>
    </source>
</evidence>
<dbReference type="EMBL" id="BPVZ01000073">
    <property type="protein sequence ID" value="GKV26892.1"/>
    <property type="molecule type" value="Genomic_DNA"/>
</dbReference>
<evidence type="ECO:0000256" key="1">
    <source>
        <dbReference type="ARBA" id="ARBA00018517"/>
    </source>
</evidence>
<dbReference type="PANTHER" id="PTHR14741">
    <property type="entry name" value="S-ADENOSYLMETHIONINE-DEPENDENT METHYLTRANSFERASE RELATED"/>
    <property type="match status" value="1"/>
</dbReference>
<dbReference type="InterPro" id="IPR019012">
    <property type="entry name" value="RNA_cap_Gua-N2-MeTrfase"/>
</dbReference>
<evidence type="ECO:0000256" key="2">
    <source>
        <dbReference type="ARBA" id="ARBA00025783"/>
    </source>
</evidence>
<comment type="catalytic activity">
    <reaction evidence="3">
        <text>a 5'-end (N(2),N(7)-dimethyl 5'-triphosphoguanosine)-ribonucleoside in snoRNA + S-adenosyl-L-methionine = a 5'-end (N(2),N(2),N(7)-trimethyl 5'-triphosphoguanosine)-ribonucleoside in snoRNA + S-adenosyl-L-homocysteine + H(+)</text>
        <dbReference type="Rhea" id="RHEA:78507"/>
        <dbReference type="Rhea" id="RHEA-COMP:19088"/>
        <dbReference type="Rhea" id="RHEA-COMP:19090"/>
        <dbReference type="ChEBI" id="CHEBI:15378"/>
        <dbReference type="ChEBI" id="CHEBI:57856"/>
        <dbReference type="ChEBI" id="CHEBI:59789"/>
        <dbReference type="ChEBI" id="CHEBI:167623"/>
        <dbReference type="ChEBI" id="CHEBI:172880"/>
    </reaction>
    <physiologicalReaction direction="left-to-right" evidence="3">
        <dbReference type="Rhea" id="RHEA:78508"/>
    </physiologicalReaction>
</comment>
<gene>
    <name evidence="9" type="ORF">SLEP1_g36106</name>
</gene>
<evidence type="ECO:0000256" key="3">
    <source>
        <dbReference type="ARBA" id="ARBA00047418"/>
    </source>
</evidence>
<name>A0AAV5KQG0_9ROSI</name>
<keyword evidence="10" id="KW-1185">Reference proteome</keyword>
<proteinExistence type="inferred from homology"/>
<comment type="similarity">
    <text evidence="2">Belongs to the methyltransferase superfamily. Trimethylguanosine synthase family.</text>
</comment>
<comment type="caution">
    <text evidence="9">The sequence shown here is derived from an EMBL/GenBank/DDBJ whole genome shotgun (WGS) entry which is preliminary data.</text>
</comment>
<reference evidence="9 10" key="1">
    <citation type="journal article" date="2021" name="Commun. Biol.">
        <title>The genome of Shorea leprosula (Dipterocarpaceae) highlights the ecological relevance of drought in aseasonal tropical rainforests.</title>
        <authorList>
            <person name="Ng K.K.S."/>
            <person name="Kobayashi M.J."/>
            <person name="Fawcett J.A."/>
            <person name="Hatakeyama M."/>
            <person name="Paape T."/>
            <person name="Ng C.H."/>
            <person name="Ang C.C."/>
            <person name="Tnah L.H."/>
            <person name="Lee C.T."/>
            <person name="Nishiyama T."/>
            <person name="Sese J."/>
            <person name="O'Brien M.J."/>
            <person name="Copetti D."/>
            <person name="Mohd Noor M.I."/>
            <person name="Ong R.C."/>
            <person name="Putra M."/>
            <person name="Sireger I.Z."/>
            <person name="Indrioko S."/>
            <person name="Kosugi Y."/>
            <person name="Izuno A."/>
            <person name="Isagi Y."/>
            <person name="Lee S.L."/>
            <person name="Shimizu K.K."/>
        </authorList>
    </citation>
    <scope>NUCLEOTIDE SEQUENCE [LARGE SCALE GENOMIC DNA]</scope>
    <source>
        <strain evidence="9">214</strain>
    </source>
</reference>
<dbReference type="GO" id="GO:0071164">
    <property type="term" value="F:RNA cap trimethylguanosine synthase activity"/>
    <property type="evidence" value="ECO:0007669"/>
    <property type="project" value="TreeGrafter"/>
</dbReference>
<accession>A0AAV5KQG0</accession>
<evidence type="ECO:0000256" key="7">
    <source>
        <dbReference type="ARBA" id="ARBA00049790"/>
    </source>
</evidence>
<feature type="region of interest" description="Disordered" evidence="8">
    <location>
        <begin position="78"/>
        <end position="108"/>
    </location>
</feature>
<comment type="catalytic activity">
    <reaction evidence="4">
        <text>a 5'-end (N(7)-methyl 5'-triphosphoguanosine)-ribonucleoside in snoRNA + S-adenosyl-L-methionine = a 5'-end (N(2),N(7)-dimethyl 5'-triphosphoguanosine)-ribonucleoside in snoRNA + S-adenosyl-L-homocysteine + H(+)</text>
        <dbReference type="Rhea" id="RHEA:78475"/>
        <dbReference type="Rhea" id="RHEA-COMP:19086"/>
        <dbReference type="Rhea" id="RHEA-COMP:19088"/>
        <dbReference type="ChEBI" id="CHEBI:15378"/>
        <dbReference type="ChEBI" id="CHEBI:57856"/>
        <dbReference type="ChEBI" id="CHEBI:59789"/>
        <dbReference type="ChEBI" id="CHEBI:156461"/>
        <dbReference type="ChEBI" id="CHEBI:172880"/>
    </reaction>
    <physiologicalReaction direction="left-to-right" evidence="4">
        <dbReference type="Rhea" id="RHEA:78476"/>
    </physiologicalReaction>
</comment>
<evidence type="ECO:0000256" key="4">
    <source>
        <dbReference type="ARBA" id="ARBA00048740"/>
    </source>
</evidence>
<dbReference type="InterPro" id="IPR029063">
    <property type="entry name" value="SAM-dependent_MTases_sf"/>
</dbReference>
<evidence type="ECO:0000256" key="6">
    <source>
        <dbReference type="ARBA" id="ARBA00049075"/>
    </source>
</evidence>
<organism evidence="9 10">
    <name type="scientific">Rubroshorea leprosula</name>
    <dbReference type="NCBI Taxonomy" id="152421"/>
    <lineage>
        <taxon>Eukaryota</taxon>
        <taxon>Viridiplantae</taxon>
        <taxon>Streptophyta</taxon>
        <taxon>Embryophyta</taxon>
        <taxon>Tracheophyta</taxon>
        <taxon>Spermatophyta</taxon>
        <taxon>Magnoliopsida</taxon>
        <taxon>eudicotyledons</taxon>
        <taxon>Gunneridae</taxon>
        <taxon>Pentapetalae</taxon>
        <taxon>rosids</taxon>
        <taxon>malvids</taxon>
        <taxon>Malvales</taxon>
        <taxon>Dipterocarpaceae</taxon>
        <taxon>Rubroshorea</taxon>
    </lineage>
</organism>
<dbReference type="AlphaFoldDB" id="A0AAV5KQG0"/>
<dbReference type="Gene3D" id="3.40.50.150">
    <property type="entry name" value="Vaccinia Virus protein VP39"/>
    <property type="match status" value="1"/>
</dbReference>
<evidence type="ECO:0000313" key="10">
    <source>
        <dbReference type="Proteomes" id="UP001054252"/>
    </source>
</evidence>
<evidence type="ECO:0000313" key="9">
    <source>
        <dbReference type="EMBL" id="GKV26892.1"/>
    </source>
</evidence>
<dbReference type="GO" id="GO:0005634">
    <property type="term" value="C:nucleus"/>
    <property type="evidence" value="ECO:0007669"/>
    <property type="project" value="TreeGrafter"/>
</dbReference>
<evidence type="ECO:0000256" key="8">
    <source>
        <dbReference type="SAM" id="MobiDB-lite"/>
    </source>
</evidence>
<sequence length="123" mass="13939">MDLLKPKDGYSIFQAAQRITPNVIMFLPQNVNLNQVEELSWLSSPPLMLEIEENYLEGYFKGITVYFGTSAHRISQLSPHDSLDIHDSMSNDKATPESKPEPVEVEAPPQRLVTTIWTYLTSS</sequence>
<protein>
    <recommendedName>
        <fullName evidence="1">Trimethylguanosine synthase</fullName>
    </recommendedName>
    <alternativeName>
        <fullName evidence="7">Cap-specific guanine-N(2) methyltransferase</fullName>
    </alternativeName>
</protein>
<dbReference type="Pfam" id="PF09445">
    <property type="entry name" value="Methyltransf_15"/>
    <property type="match status" value="1"/>
</dbReference>
<comment type="catalytic activity">
    <reaction evidence="6">
        <text>a 5'-end (N(7)-methyl 5'-triphosphoguanosine)-ribonucleoside in snRNA + S-adenosyl-L-methionine = a 5'-end (N(2),N(7)-dimethyl 5'-triphosphoguanosine)-ribonucleoside in snRNA + S-adenosyl-L-homocysteine + H(+)</text>
        <dbReference type="Rhea" id="RHEA:78471"/>
        <dbReference type="Rhea" id="RHEA-COMP:19085"/>
        <dbReference type="Rhea" id="RHEA-COMP:19087"/>
        <dbReference type="ChEBI" id="CHEBI:15378"/>
        <dbReference type="ChEBI" id="CHEBI:57856"/>
        <dbReference type="ChEBI" id="CHEBI:59789"/>
        <dbReference type="ChEBI" id="CHEBI:156461"/>
        <dbReference type="ChEBI" id="CHEBI:172880"/>
    </reaction>
    <physiologicalReaction direction="left-to-right" evidence="6">
        <dbReference type="Rhea" id="RHEA:78472"/>
    </physiologicalReaction>
</comment>
<feature type="compositionally biased region" description="Basic and acidic residues" evidence="8">
    <location>
        <begin position="81"/>
        <end position="102"/>
    </location>
</feature>
<dbReference type="Proteomes" id="UP001054252">
    <property type="component" value="Unassembled WGS sequence"/>
</dbReference>
<dbReference type="PANTHER" id="PTHR14741:SF41">
    <property type="entry name" value="TRIMETHYLGUANOSINE SYNTHASE"/>
    <property type="match status" value="1"/>
</dbReference>